<dbReference type="Gene3D" id="1.10.287.650">
    <property type="entry name" value="L27 domain"/>
    <property type="match status" value="1"/>
</dbReference>
<dbReference type="Proteomes" id="UP001163821">
    <property type="component" value="Unassembled WGS sequence"/>
</dbReference>
<proteinExistence type="predicted"/>
<dbReference type="PANTHER" id="PTHR10443">
    <property type="entry name" value="MICROSOMAL DIPEPTIDASE"/>
    <property type="match status" value="1"/>
</dbReference>
<dbReference type="InterPro" id="IPR008257">
    <property type="entry name" value="Pept_M19"/>
</dbReference>
<comment type="caution">
    <text evidence="1">The sequence shown here is derived from an EMBL/GenBank/DDBJ whole genome shotgun (WGS) entry which is preliminary data.</text>
</comment>
<name>A0AA41Y7Q8_9BACT</name>
<gene>
    <name evidence="1" type="ORF">N2K84_07985</name>
</gene>
<dbReference type="SUPFAM" id="SSF51556">
    <property type="entry name" value="Metallo-dependent hydrolases"/>
    <property type="match status" value="1"/>
</dbReference>
<dbReference type="GO" id="GO:0070573">
    <property type="term" value="F:metallodipeptidase activity"/>
    <property type="evidence" value="ECO:0007669"/>
    <property type="project" value="InterPro"/>
</dbReference>
<dbReference type="AlphaFoldDB" id="A0AA41Y7Q8"/>
<dbReference type="PROSITE" id="PS51365">
    <property type="entry name" value="RENAL_DIPEPTIDASE_2"/>
    <property type="match status" value="1"/>
</dbReference>
<evidence type="ECO:0000313" key="2">
    <source>
        <dbReference type="Proteomes" id="UP001163821"/>
    </source>
</evidence>
<keyword evidence="2" id="KW-1185">Reference proteome</keyword>
<reference evidence="1" key="1">
    <citation type="submission" date="2022-10" db="EMBL/GenBank/DDBJ databases">
        <title>Gaoshiqiia sediminis gen. nov., sp. nov., isolated from coastal sediment.</title>
        <authorList>
            <person name="Yu W.X."/>
            <person name="Mu D.S."/>
            <person name="Du J.Z."/>
            <person name="Liang Y.Q."/>
        </authorList>
    </citation>
    <scope>NUCLEOTIDE SEQUENCE</scope>
    <source>
        <strain evidence="1">A06</strain>
    </source>
</reference>
<dbReference type="Gene3D" id="3.20.20.140">
    <property type="entry name" value="Metal-dependent hydrolases"/>
    <property type="match status" value="1"/>
</dbReference>
<dbReference type="CDD" id="cd01301">
    <property type="entry name" value="rDP_like"/>
    <property type="match status" value="1"/>
</dbReference>
<sequence length="413" mass="46910">MKKYLLCSLLSVTILTGYPQDKDQKRWKKARKIHEQTLTIDTHSDTPLLMLKSGFDLGVSHESPASRVDFPRMKKGGLDAMFFAVFTGQKPRTPENYDQAYRLAHQMLDSIYSAVERNSSMATIALTADDAEKIERTSKRAIYIGMENGFPLETNLNRVQEFYNRGVRYITLCHSFHNDLCDASSDGEKPEHNGLSAFGREVIAEMNRLGMMIDCSHISDKSFYDVIQHSKAPVIASHSSVRAVCRHDRNMSDDMIKTLARHGGVIQICLLDDYVKTPDTTTVRYRKAQEFYHIYRHELKNMTDTQRSDFYQSWDEFEQQYPKALPTVGDLVDHIDHVTSLVGIDHVGIGSDFDGGGGLADCTDVSQFPNITFELLKRGYTEEDIKKIWGGNLLRVFRQVETVAGTLAESQRN</sequence>
<evidence type="ECO:0000313" key="1">
    <source>
        <dbReference type="EMBL" id="MCW0482662.1"/>
    </source>
</evidence>
<dbReference type="GO" id="GO:0006508">
    <property type="term" value="P:proteolysis"/>
    <property type="evidence" value="ECO:0007669"/>
    <property type="project" value="InterPro"/>
</dbReference>
<accession>A0AA41Y7Q8</accession>
<organism evidence="1 2">
    <name type="scientific">Gaoshiqia sediminis</name>
    <dbReference type="NCBI Taxonomy" id="2986998"/>
    <lineage>
        <taxon>Bacteria</taxon>
        <taxon>Pseudomonadati</taxon>
        <taxon>Bacteroidota</taxon>
        <taxon>Bacteroidia</taxon>
        <taxon>Marinilabiliales</taxon>
        <taxon>Prolixibacteraceae</taxon>
        <taxon>Gaoshiqia</taxon>
    </lineage>
</organism>
<dbReference type="Pfam" id="PF01244">
    <property type="entry name" value="Peptidase_M19"/>
    <property type="match status" value="1"/>
</dbReference>
<dbReference type="EMBL" id="JAPAAF010000008">
    <property type="protein sequence ID" value="MCW0482662.1"/>
    <property type="molecule type" value="Genomic_DNA"/>
</dbReference>
<dbReference type="InterPro" id="IPR032466">
    <property type="entry name" value="Metal_Hydrolase"/>
</dbReference>
<dbReference type="RefSeq" id="WP_282591267.1">
    <property type="nucleotide sequence ID" value="NZ_JAPAAF010000008.1"/>
</dbReference>
<dbReference type="PANTHER" id="PTHR10443:SF12">
    <property type="entry name" value="DIPEPTIDASE"/>
    <property type="match status" value="1"/>
</dbReference>
<protein>
    <submittedName>
        <fullName evidence="1">Dipeptidase</fullName>
    </submittedName>
</protein>